<organism evidence="4 5">
    <name type="scientific">Nepenthes gracilis</name>
    <name type="common">Slender pitcher plant</name>
    <dbReference type="NCBI Taxonomy" id="150966"/>
    <lineage>
        <taxon>Eukaryota</taxon>
        <taxon>Viridiplantae</taxon>
        <taxon>Streptophyta</taxon>
        <taxon>Embryophyta</taxon>
        <taxon>Tracheophyta</taxon>
        <taxon>Spermatophyta</taxon>
        <taxon>Magnoliopsida</taxon>
        <taxon>eudicotyledons</taxon>
        <taxon>Gunneridae</taxon>
        <taxon>Pentapetalae</taxon>
        <taxon>Caryophyllales</taxon>
        <taxon>Nepenthaceae</taxon>
        <taxon>Nepenthes</taxon>
    </lineage>
</organism>
<feature type="chain" id="PRO_5042135000" evidence="3">
    <location>
        <begin position="26"/>
        <end position="142"/>
    </location>
</feature>
<protein>
    <submittedName>
        <fullName evidence="4">Uncharacterized protein</fullName>
    </submittedName>
</protein>
<evidence type="ECO:0000313" key="4">
    <source>
        <dbReference type="EMBL" id="GMH00933.1"/>
    </source>
</evidence>
<keyword evidence="1" id="KW-0175">Coiled coil</keyword>
<evidence type="ECO:0000256" key="3">
    <source>
        <dbReference type="SAM" id="SignalP"/>
    </source>
</evidence>
<name>A0AAD3RYF9_NEPGR</name>
<dbReference type="AlphaFoldDB" id="A0AAD3RYF9"/>
<evidence type="ECO:0000256" key="2">
    <source>
        <dbReference type="SAM" id="MobiDB-lite"/>
    </source>
</evidence>
<evidence type="ECO:0000256" key="1">
    <source>
        <dbReference type="SAM" id="Coils"/>
    </source>
</evidence>
<proteinExistence type="predicted"/>
<comment type="caution">
    <text evidence="4">The sequence shown here is derived from an EMBL/GenBank/DDBJ whole genome shotgun (WGS) entry which is preliminary data.</text>
</comment>
<evidence type="ECO:0000313" key="5">
    <source>
        <dbReference type="Proteomes" id="UP001279734"/>
    </source>
</evidence>
<feature type="signal peptide" evidence="3">
    <location>
        <begin position="1"/>
        <end position="25"/>
    </location>
</feature>
<feature type="coiled-coil region" evidence="1">
    <location>
        <begin position="69"/>
        <end position="96"/>
    </location>
</feature>
<sequence length="142" mass="16372">MEYLCCWKIMGFLVSFLRGVKKVCSECFKLAREEGFKDSAPVKMLNESVEKQGSRERQEGVDWEDVFALLDERETIAEHRAEVKKLAEKVMEIMDENLGYQKITSRPPSTAEYQTKTPPHSSAPRSATTRCAPTQRNRCQHR</sequence>
<keyword evidence="5" id="KW-1185">Reference proteome</keyword>
<feature type="compositionally biased region" description="Polar residues" evidence="2">
    <location>
        <begin position="102"/>
        <end position="142"/>
    </location>
</feature>
<gene>
    <name evidence="4" type="ORF">Nepgr_002772</name>
</gene>
<feature type="region of interest" description="Disordered" evidence="2">
    <location>
        <begin position="99"/>
        <end position="142"/>
    </location>
</feature>
<reference evidence="4" key="1">
    <citation type="submission" date="2023-05" db="EMBL/GenBank/DDBJ databases">
        <title>Nepenthes gracilis genome sequencing.</title>
        <authorList>
            <person name="Fukushima K."/>
        </authorList>
    </citation>
    <scope>NUCLEOTIDE SEQUENCE</scope>
    <source>
        <strain evidence="4">SING2019-196</strain>
    </source>
</reference>
<dbReference type="EMBL" id="BSYO01000002">
    <property type="protein sequence ID" value="GMH00933.1"/>
    <property type="molecule type" value="Genomic_DNA"/>
</dbReference>
<dbReference type="Proteomes" id="UP001279734">
    <property type="component" value="Unassembled WGS sequence"/>
</dbReference>
<accession>A0AAD3RYF9</accession>
<keyword evidence="3" id="KW-0732">Signal</keyword>